<dbReference type="Proteomes" id="UP000318815">
    <property type="component" value="Unassembled WGS sequence"/>
</dbReference>
<keyword evidence="1" id="KW-0812">Transmembrane</keyword>
<feature type="non-terminal residue" evidence="2">
    <location>
        <position position="91"/>
    </location>
</feature>
<feature type="transmembrane region" description="Helical" evidence="1">
    <location>
        <begin position="34"/>
        <end position="53"/>
    </location>
</feature>
<organism evidence="2 3">
    <name type="scientific">Chitinophaga pinensis</name>
    <dbReference type="NCBI Taxonomy" id="79329"/>
    <lineage>
        <taxon>Bacteria</taxon>
        <taxon>Pseudomonadati</taxon>
        <taxon>Bacteroidota</taxon>
        <taxon>Chitinophagia</taxon>
        <taxon>Chitinophagales</taxon>
        <taxon>Chitinophagaceae</taxon>
        <taxon>Chitinophaga</taxon>
    </lineage>
</organism>
<sequence>MYDAANSIRRPAGYVNQEIKVPAVLKRRNLVDELLFAIVYLVSLLPVWALKVIEKLLYGSFTGHQIQIRCSGAESFAFLSDKSYRQIKVMA</sequence>
<proteinExistence type="predicted"/>
<evidence type="ECO:0000313" key="2">
    <source>
        <dbReference type="EMBL" id="TWV93264.1"/>
    </source>
</evidence>
<protein>
    <submittedName>
        <fullName evidence="2">Uncharacterized protein</fullName>
    </submittedName>
</protein>
<gene>
    <name evidence="2" type="ORF">FEF09_27295</name>
</gene>
<evidence type="ECO:0000313" key="3">
    <source>
        <dbReference type="Proteomes" id="UP000318815"/>
    </source>
</evidence>
<dbReference type="EMBL" id="VOHS01000058">
    <property type="protein sequence ID" value="TWV93264.1"/>
    <property type="molecule type" value="Genomic_DNA"/>
</dbReference>
<keyword evidence="1" id="KW-1133">Transmembrane helix</keyword>
<reference evidence="2 3" key="1">
    <citation type="submission" date="2019-08" db="EMBL/GenBank/DDBJ databases">
        <title>Whole genome sequencing of chitin degrading bacteria Chitinophaga pinensis YS16.</title>
        <authorList>
            <person name="Singh R.P."/>
            <person name="Manchanda G."/>
            <person name="Maurya I.K."/>
            <person name="Joshi N.K."/>
            <person name="Srivastava A.K."/>
        </authorList>
    </citation>
    <scope>NUCLEOTIDE SEQUENCE [LARGE SCALE GENOMIC DNA]</scope>
    <source>
        <strain evidence="2 3">YS-16</strain>
    </source>
</reference>
<keyword evidence="3" id="KW-1185">Reference proteome</keyword>
<name>A0A5C6LP59_9BACT</name>
<evidence type="ECO:0000256" key="1">
    <source>
        <dbReference type="SAM" id="Phobius"/>
    </source>
</evidence>
<dbReference type="AlphaFoldDB" id="A0A5C6LP59"/>
<comment type="caution">
    <text evidence="2">The sequence shown here is derived from an EMBL/GenBank/DDBJ whole genome shotgun (WGS) entry which is preliminary data.</text>
</comment>
<accession>A0A5C6LP59</accession>
<keyword evidence="1" id="KW-0472">Membrane</keyword>